<feature type="transmembrane region" description="Helical" evidence="8">
    <location>
        <begin position="316"/>
        <end position="344"/>
    </location>
</feature>
<evidence type="ECO:0000256" key="5">
    <source>
        <dbReference type="ARBA" id="ARBA00022984"/>
    </source>
</evidence>
<feature type="transmembrane region" description="Helical" evidence="8">
    <location>
        <begin position="96"/>
        <end position="115"/>
    </location>
</feature>
<feature type="transmembrane region" description="Helical" evidence="8">
    <location>
        <begin position="478"/>
        <end position="497"/>
    </location>
</feature>
<dbReference type="Pfam" id="PF03023">
    <property type="entry name" value="MurJ"/>
    <property type="match status" value="1"/>
</dbReference>
<dbReference type="KEGG" id="avu:BK816_00695"/>
<keyword evidence="10" id="KW-1185">Reference proteome</keyword>
<feature type="transmembrane region" description="Helical" evidence="8">
    <location>
        <begin position="162"/>
        <end position="191"/>
    </location>
</feature>
<feature type="transmembrane region" description="Helical" evidence="8">
    <location>
        <begin position="538"/>
        <end position="561"/>
    </location>
</feature>
<evidence type="ECO:0000256" key="3">
    <source>
        <dbReference type="ARBA" id="ARBA00022692"/>
    </source>
</evidence>
<feature type="transmembrane region" description="Helical" evidence="8">
    <location>
        <begin position="450"/>
        <end position="471"/>
    </location>
</feature>
<reference evidence="9 10" key="1">
    <citation type="submission" date="2016-10" db="EMBL/GenBank/DDBJ databases">
        <title>Actinomyces aegypiusis sp. nov., isolated from the Aegypius monachus in Qinghai Tibet Plateau China.</title>
        <authorList>
            <person name="Wang Y."/>
        </authorList>
    </citation>
    <scope>NUCLEOTIDE SEQUENCE [LARGE SCALE GENOMIC DNA]</scope>
    <source>
        <strain evidence="9 10">VUL4_3</strain>
    </source>
</reference>
<evidence type="ECO:0000256" key="7">
    <source>
        <dbReference type="ARBA" id="ARBA00023136"/>
    </source>
</evidence>
<feature type="transmembrane region" description="Helical" evidence="8">
    <location>
        <begin position="406"/>
        <end position="430"/>
    </location>
</feature>
<accession>A0A1D9MI76</accession>
<feature type="transmembrane region" description="Helical" evidence="8">
    <location>
        <begin position="503"/>
        <end position="526"/>
    </location>
</feature>
<evidence type="ECO:0000256" key="8">
    <source>
        <dbReference type="SAM" id="Phobius"/>
    </source>
</evidence>
<dbReference type="PANTHER" id="PTHR47019">
    <property type="entry name" value="LIPID II FLIPPASE MURJ"/>
    <property type="match status" value="1"/>
</dbReference>
<evidence type="ECO:0000256" key="6">
    <source>
        <dbReference type="ARBA" id="ARBA00022989"/>
    </source>
</evidence>
<dbReference type="GO" id="GO:0034204">
    <property type="term" value="P:lipid translocation"/>
    <property type="evidence" value="ECO:0007669"/>
    <property type="project" value="TreeGrafter"/>
</dbReference>
<evidence type="ECO:0000256" key="2">
    <source>
        <dbReference type="ARBA" id="ARBA00022475"/>
    </source>
</evidence>
<dbReference type="GO" id="GO:0005886">
    <property type="term" value="C:plasma membrane"/>
    <property type="evidence" value="ECO:0007669"/>
    <property type="project" value="UniProtKB-SubCell"/>
</dbReference>
<keyword evidence="4" id="KW-0133">Cell shape</keyword>
<comment type="subcellular location">
    <subcellularLocation>
        <location evidence="1">Cell membrane</location>
        <topology evidence="1">Multi-pass membrane protein</topology>
    </subcellularLocation>
</comment>
<keyword evidence="2" id="KW-1003">Cell membrane</keyword>
<organism evidence="9 10">
    <name type="scientific">Boudabousia tangfeifanii</name>
    <dbReference type="NCBI Taxonomy" id="1912795"/>
    <lineage>
        <taxon>Bacteria</taxon>
        <taxon>Bacillati</taxon>
        <taxon>Actinomycetota</taxon>
        <taxon>Actinomycetes</taxon>
        <taxon>Actinomycetales</taxon>
        <taxon>Actinomycetaceae</taxon>
        <taxon>Boudabousia</taxon>
    </lineage>
</organism>
<feature type="transmembrane region" description="Helical" evidence="8">
    <location>
        <begin position="270"/>
        <end position="295"/>
    </location>
</feature>
<keyword evidence="6 8" id="KW-1133">Transmembrane helix</keyword>
<sequence length="622" mass="65721">MENESRATRGPQTGAILMDQGLQAGPDVADLSATGEFEALLETEGNGVDGDFAAQSLAEGGAQAAGAESEGKEGGQAINVVKSSMTIAAGTMTSRILGFVRGALLLAVLGAAGVQDSFSVANNLPNQMYGLLAGSVISAVLLPQIVRAFARPDGGHDYVHRLLTLTGVALFVMTVVMTLGASVVVTITYPGLAPATRLLAVTWAYWFMPQIFFYGMQSVLGQVLNARGHFWEAAWSPVINNVVSIAGLFYFVALYGWAPKGYFDPASLTANQILVIAIPTTLGIVLQAVALIWPLKASGYQYKFTWGFRGYGLGEAFRVAAWTMASAAIYMVSIISVQMLASAAEGYAVANNLVVAGPAARANAFTIYMLPHSVITASVATALFAKVSRYAANGDDKAVRNALESYVHQVSSVAMFFVVSLLVFAVPIMQAYGASRSAAEINAYAGVLRAYAPGLIVMGLFIVEVDILLSYNLAKTAFYGYLAKGVALVGLAGFAWLTFPPTFWVEAGAMAEVASFVIGSLVLFYQVDKLLPGHTSELVVRALLSSLIAAVPTWLVGWTFLTLVGEFAVGGTAHVLLASLLKCAVGGVLCLLVYLTSLWVLGDRQAVNQLLRIGKRFLPKRG</sequence>
<name>A0A1D9MI76_9ACTO</name>
<evidence type="ECO:0000256" key="4">
    <source>
        <dbReference type="ARBA" id="ARBA00022960"/>
    </source>
</evidence>
<evidence type="ECO:0008006" key="11">
    <source>
        <dbReference type="Google" id="ProtNLM"/>
    </source>
</evidence>
<proteinExistence type="predicted"/>
<feature type="transmembrane region" description="Helical" evidence="8">
    <location>
        <begin position="203"/>
        <end position="226"/>
    </location>
</feature>
<dbReference type="PANTHER" id="PTHR47019:SF1">
    <property type="entry name" value="LIPID II FLIPPASE MURJ"/>
    <property type="match status" value="1"/>
</dbReference>
<evidence type="ECO:0000256" key="1">
    <source>
        <dbReference type="ARBA" id="ARBA00004651"/>
    </source>
</evidence>
<dbReference type="EMBL" id="CP017812">
    <property type="protein sequence ID" value="AOZ71994.1"/>
    <property type="molecule type" value="Genomic_DNA"/>
</dbReference>
<keyword evidence="5" id="KW-0573">Peptidoglycan synthesis</keyword>
<feature type="transmembrane region" description="Helical" evidence="8">
    <location>
        <begin position="238"/>
        <end position="258"/>
    </location>
</feature>
<dbReference type="InterPro" id="IPR004268">
    <property type="entry name" value="MurJ"/>
</dbReference>
<keyword evidence="3 8" id="KW-0812">Transmembrane</keyword>
<dbReference type="GO" id="GO:0015648">
    <property type="term" value="F:lipid-linked peptidoglycan transporter activity"/>
    <property type="evidence" value="ECO:0007669"/>
    <property type="project" value="TreeGrafter"/>
</dbReference>
<gene>
    <name evidence="9" type="ORF">BK816_00695</name>
</gene>
<dbReference type="GO" id="GO:0009252">
    <property type="term" value="P:peptidoglycan biosynthetic process"/>
    <property type="evidence" value="ECO:0007669"/>
    <property type="project" value="UniProtKB-KW"/>
</dbReference>
<dbReference type="Proteomes" id="UP000176288">
    <property type="component" value="Chromosome"/>
</dbReference>
<dbReference type="GO" id="GO:0008360">
    <property type="term" value="P:regulation of cell shape"/>
    <property type="evidence" value="ECO:0007669"/>
    <property type="project" value="UniProtKB-KW"/>
</dbReference>
<dbReference type="AlphaFoldDB" id="A0A1D9MI76"/>
<dbReference type="InterPro" id="IPR051050">
    <property type="entry name" value="Lipid_II_flippase_MurJ/MviN"/>
</dbReference>
<feature type="transmembrane region" description="Helical" evidence="8">
    <location>
        <begin position="127"/>
        <end position="150"/>
    </location>
</feature>
<evidence type="ECO:0000313" key="10">
    <source>
        <dbReference type="Proteomes" id="UP000176288"/>
    </source>
</evidence>
<protein>
    <recommendedName>
        <fullName evidence="11">Murein biosynthesis integral membrane protein MurJ</fullName>
    </recommendedName>
</protein>
<dbReference type="STRING" id="1912795.BK816_00695"/>
<feature type="transmembrane region" description="Helical" evidence="8">
    <location>
        <begin position="573"/>
        <end position="602"/>
    </location>
</feature>
<evidence type="ECO:0000313" key="9">
    <source>
        <dbReference type="EMBL" id="AOZ71994.1"/>
    </source>
</evidence>
<keyword evidence="7 8" id="KW-0472">Membrane</keyword>
<feature type="transmembrane region" description="Helical" evidence="8">
    <location>
        <begin position="364"/>
        <end position="385"/>
    </location>
</feature>
<dbReference type="PRINTS" id="PR01806">
    <property type="entry name" value="VIRFACTRMVIN"/>
</dbReference>